<keyword evidence="3" id="KW-1185">Reference proteome</keyword>
<gene>
    <name evidence="2" type="ORF">ACFO3D_06075</name>
</gene>
<dbReference type="Pfam" id="PF01740">
    <property type="entry name" value="STAS"/>
    <property type="match status" value="1"/>
</dbReference>
<evidence type="ECO:0000259" key="1">
    <source>
        <dbReference type="PROSITE" id="PS50801"/>
    </source>
</evidence>
<sequence length="104" mass="11714">MIQYTTKERGSDSLEVLLKGDLDIDGTEVIEEELMPLLLGLRSAKINFENVPFVDSSGMGLLMKLVNTLKEHDITVTVSEVREDVYEVFELLQIPEIIGKDVFV</sequence>
<proteinExistence type="predicted"/>
<dbReference type="SUPFAM" id="SSF52091">
    <property type="entry name" value="SpoIIaa-like"/>
    <property type="match status" value="1"/>
</dbReference>
<dbReference type="CDD" id="cd07043">
    <property type="entry name" value="STAS_anti-anti-sigma_factors"/>
    <property type="match status" value="1"/>
</dbReference>
<dbReference type="InterPro" id="IPR002645">
    <property type="entry name" value="STAS_dom"/>
</dbReference>
<dbReference type="RefSeq" id="WP_390293834.1">
    <property type="nucleotide sequence ID" value="NZ_JBHSFU010000004.1"/>
</dbReference>
<evidence type="ECO:0000313" key="3">
    <source>
        <dbReference type="Proteomes" id="UP001595989"/>
    </source>
</evidence>
<dbReference type="EMBL" id="JBHSFU010000004">
    <property type="protein sequence ID" value="MFC4557775.1"/>
    <property type="molecule type" value="Genomic_DNA"/>
</dbReference>
<dbReference type="Gene3D" id="3.30.750.24">
    <property type="entry name" value="STAS domain"/>
    <property type="match status" value="1"/>
</dbReference>
<evidence type="ECO:0000313" key="2">
    <source>
        <dbReference type="EMBL" id="MFC4557775.1"/>
    </source>
</evidence>
<reference evidence="3" key="1">
    <citation type="journal article" date="2019" name="Int. J. Syst. Evol. Microbiol.">
        <title>The Global Catalogue of Microorganisms (GCM) 10K type strain sequencing project: providing services to taxonomists for standard genome sequencing and annotation.</title>
        <authorList>
            <consortium name="The Broad Institute Genomics Platform"/>
            <consortium name="The Broad Institute Genome Sequencing Center for Infectious Disease"/>
            <person name="Wu L."/>
            <person name="Ma J."/>
        </authorList>
    </citation>
    <scope>NUCLEOTIDE SEQUENCE [LARGE SCALE GENOMIC DNA]</scope>
    <source>
        <strain evidence="3">CGMCC 4.7426</strain>
    </source>
</reference>
<comment type="caution">
    <text evidence="2">The sequence shown here is derived from an EMBL/GenBank/DDBJ whole genome shotgun (WGS) entry which is preliminary data.</text>
</comment>
<accession>A0ABV9DIF5</accession>
<dbReference type="InterPro" id="IPR036513">
    <property type="entry name" value="STAS_dom_sf"/>
</dbReference>
<feature type="domain" description="STAS" evidence="1">
    <location>
        <begin position="18"/>
        <end position="104"/>
    </location>
</feature>
<organism evidence="2 3">
    <name type="scientific">Virgibacillus kekensis</name>
    <dbReference type="NCBI Taxonomy" id="202261"/>
    <lineage>
        <taxon>Bacteria</taxon>
        <taxon>Bacillati</taxon>
        <taxon>Bacillota</taxon>
        <taxon>Bacilli</taxon>
        <taxon>Bacillales</taxon>
        <taxon>Bacillaceae</taxon>
        <taxon>Virgibacillus</taxon>
    </lineage>
</organism>
<dbReference type="Proteomes" id="UP001595989">
    <property type="component" value="Unassembled WGS sequence"/>
</dbReference>
<protein>
    <submittedName>
        <fullName evidence="2">STAS domain-containing protein</fullName>
    </submittedName>
</protein>
<name>A0ABV9DIF5_9BACI</name>
<dbReference type="PROSITE" id="PS50801">
    <property type="entry name" value="STAS"/>
    <property type="match status" value="1"/>
</dbReference>